<dbReference type="InterPro" id="IPR007711">
    <property type="entry name" value="HigB-1"/>
</dbReference>
<proteinExistence type="predicted"/>
<comment type="caution">
    <text evidence="1">The sequence shown here is derived from an EMBL/GenBank/DDBJ whole genome shotgun (WGS) entry which is preliminary data.</text>
</comment>
<reference evidence="1 2" key="1">
    <citation type="submission" date="2019-10" db="EMBL/GenBank/DDBJ databases">
        <title>Draft Genome Sequence of the Caffeine Degrading Methylotroph Methylorubrum populi PINKEL.</title>
        <authorList>
            <person name="Dawson S.C."/>
            <person name="Zhang X."/>
            <person name="Wright M.E."/>
            <person name="Sharma G."/>
            <person name="Langner J.T."/>
            <person name="Ditty J.L."/>
            <person name="Subuyuj G.A."/>
        </authorList>
    </citation>
    <scope>NUCLEOTIDE SEQUENCE [LARGE SCALE GENOMIC DNA]</scope>
    <source>
        <strain evidence="1 2">Pinkel</strain>
    </source>
</reference>
<dbReference type="SUPFAM" id="SSF143011">
    <property type="entry name" value="RelE-like"/>
    <property type="match status" value="1"/>
</dbReference>
<name>A0A833N3N1_9HYPH</name>
<dbReference type="Pfam" id="PF05015">
    <property type="entry name" value="HigB-like_toxin"/>
    <property type="match status" value="1"/>
</dbReference>
<evidence type="ECO:0000313" key="1">
    <source>
        <dbReference type="EMBL" id="KAB7786055.1"/>
    </source>
</evidence>
<dbReference type="RefSeq" id="WP_152276498.1">
    <property type="nucleotide sequence ID" value="NZ_CP136837.1"/>
</dbReference>
<dbReference type="AlphaFoldDB" id="A0A833N3N1"/>
<dbReference type="EMBL" id="WEKV01000008">
    <property type="protein sequence ID" value="KAB7786055.1"/>
    <property type="molecule type" value="Genomic_DNA"/>
</dbReference>
<dbReference type="PANTHER" id="PTHR40266:SF2">
    <property type="entry name" value="TOXIN HIGB-1"/>
    <property type="match status" value="1"/>
</dbReference>
<protein>
    <submittedName>
        <fullName evidence="1">Toxin HigB</fullName>
    </submittedName>
</protein>
<sequence length="92" mass="10584">MLASFKHKGLKELFETGRTTRINKTMHARIIPRLDAIDNAGTAEDLKLPGFNFHPLLGHVPVRYSIHVNGPWCITFEFENGSAYRVDFEQYH</sequence>
<accession>A0A833N3N1</accession>
<dbReference type="InterPro" id="IPR035093">
    <property type="entry name" value="RelE/ParE_toxin_dom_sf"/>
</dbReference>
<gene>
    <name evidence="1" type="ORF">F8B43_1456</name>
</gene>
<dbReference type="Proteomes" id="UP000469949">
    <property type="component" value="Unassembled WGS sequence"/>
</dbReference>
<dbReference type="PANTHER" id="PTHR40266">
    <property type="entry name" value="TOXIN HIGB-1"/>
    <property type="match status" value="1"/>
</dbReference>
<dbReference type="Gene3D" id="3.30.2310.20">
    <property type="entry name" value="RelE-like"/>
    <property type="match status" value="1"/>
</dbReference>
<evidence type="ECO:0000313" key="2">
    <source>
        <dbReference type="Proteomes" id="UP000469949"/>
    </source>
</evidence>
<organism evidence="1 2">
    <name type="scientific">Methylorubrum populi</name>
    <dbReference type="NCBI Taxonomy" id="223967"/>
    <lineage>
        <taxon>Bacteria</taxon>
        <taxon>Pseudomonadati</taxon>
        <taxon>Pseudomonadota</taxon>
        <taxon>Alphaproteobacteria</taxon>
        <taxon>Hyphomicrobiales</taxon>
        <taxon>Methylobacteriaceae</taxon>
        <taxon>Methylorubrum</taxon>
    </lineage>
</organism>